<evidence type="ECO:0000256" key="7">
    <source>
        <dbReference type="SAM" id="MobiDB-lite"/>
    </source>
</evidence>
<keyword evidence="6 8" id="KW-0472">Membrane</keyword>
<evidence type="ECO:0000256" key="8">
    <source>
        <dbReference type="SAM" id="Phobius"/>
    </source>
</evidence>
<keyword evidence="5 8" id="KW-1133">Transmembrane helix</keyword>
<dbReference type="GO" id="GO:0005886">
    <property type="term" value="C:plasma membrane"/>
    <property type="evidence" value="ECO:0007669"/>
    <property type="project" value="UniProtKB-SubCell"/>
</dbReference>
<feature type="transmembrane region" description="Helical" evidence="8">
    <location>
        <begin position="80"/>
        <end position="103"/>
    </location>
</feature>
<dbReference type="InterPro" id="IPR045275">
    <property type="entry name" value="MscS_archaea/bacteria_type"/>
</dbReference>
<dbReference type="Pfam" id="PF00924">
    <property type="entry name" value="MS_channel_2nd"/>
    <property type="match status" value="1"/>
</dbReference>
<protein>
    <submittedName>
        <fullName evidence="11">Mechanosensitive ion channel family protein</fullName>
    </submittedName>
</protein>
<evidence type="ECO:0000256" key="3">
    <source>
        <dbReference type="ARBA" id="ARBA00022475"/>
    </source>
</evidence>
<comment type="subcellular location">
    <subcellularLocation>
        <location evidence="1">Cell membrane</location>
        <topology evidence="1">Multi-pass membrane protein</topology>
    </subcellularLocation>
</comment>
<dbReference type="AlphaFoldDB" id="A0ABD5TZB4"/>
<dbReference type="SUPFAM" id="SSF50182">
    <property type="entry name" value="Sm-like ribonucleoproteins"/>
    <property type="match status" value="1"/>
</dbReference>
<evidence type="ECO:0000256" key="4">
    <source>
        <dbReference type="ARBA" id="ARBA00022692"/>
    </source>
</evidence>
<feature type="transmembrane region" description="Helical" evidence="8">
    <location>
        <begin position="192"/>
        <end position="221"/>
    </location>
</feature>
<feature type="transmembrane region" description="Helical" evidence="8">
    <location>
        <begin position="123"/>
        <end position="143"/>
    </location>
</feature>
<organism evidence="11 12">
    <name type="scientific">Halopelagius fulvigenes</name>
    <dbReference type="NCBI Taxonomy" id="1198324"/>
    <lineage>
        <taxon>Archaea</taxon>
        <taxon>Methanobacteriati</taxon>
        <taxon>Methanobacteriota</taxon>
        <taxon>Stenosarchaea group</taxon>
        <taxon>Halobacteria</taxon>
        <taxon>Halobacteriales</taxon>
        <taxon>Haloferacaceae</taxon>
    </lineage>
</organism>
<feature type="region of interest" description="Disordered" evidence="7">
    <location>
        <begin position="375"/>
        <end position="396"/>
    </location>
</feature>
<evidence type="ECO:0000256" key="1">
    <source>
        <dbReference type="ARBA" id="ARBA00004651"/>
    </source>
</evidence>
<feature type="transmembrane region" description="Helical" evidence="8">
    <location>
        <begin position="47"/>
        <end position="68"/>
    </location>
</feature>
<dbReference type="EMBL" id="JBHSXH010000015">
    <property type="protein sequence ID" value="MFC6825946.1"/>
    <property type="molecule type" value="Genomic_DNA"/>
</dbReference>
<dbReference type="InterPro" id="IPR049278">
    <property type="entry name" value="MS_channel_C"/>
</dbReference>
<accession>A0ABD5TZB4</accession>
<feature type="domain" description="Mechanosensitive ion channel MscS C-terminal" evidence="10">
    <location>
        <begin position="281"/>
        <end position="366"/>
    </location>
</feature>
<evidence type="ECO:0000256" key="5">
    <source>
        <dbReference type="ARBA" id="ARBA00022989"/>
    </source>
</evidence>
<reference evidence="11 12" key="1">
    <citation type="journal article" date="2019" name="Int. J. Syst. Evol. Microbiol.">
        <title>The Global Catalogue of Microorganisms (GCM) 10K type strain sequencing project: providing services to taxonomists for standard genome sequencing and annotation.</title>
        <authorList>
            <consortium name="The Broad Institute Genomics Platform"/>
            <consortium name="The Broad Institute Genome Sequencing Center for Infectious Disease"/>
            <person name="Wu L."/>
            <person name="Ma J."/>
        </authorList>
    </citation>
    <scope>NUCLEOTIDE SEQUENCE [LARGE SCALE GENOMIC DNA]</scope>
    <source>
        <strain evidence="11 12">YIM 94188</strain>
    </source>
</reference>
<dbReference type="InterPro" id="IPR010920">
    <property type="entry name" value="LSM_dom_sf"/>
</dbReference>
<proteinExistence type="inferred from homology"/>
<dbReference type="PANTHER" id="PTHR30221">
    <property type="entry name" value="SMALL-CONDUCTANCE MECHANOSENSITIVE CHANNEL"/>
    <property type="match status" value="1"/>
</dbReference>
<sequence length="396" mass="42776">MALPNTPPNRGRPSAAEAPSFDLSGRTAGGADSLIQGVDFLDVSNPLYATVALVFGLAVGVQLVRLAGDRLDDRFGTTTAEFVETVLTSGLISVAVVGVASVWNMTFLVEFAVNSVIVDRWTAMRQVITVALFVTAYLLVRSVNRSIDKLGETEALTEHQSEIAYHLADLGIFLVAGSIALSLWGVDLTNVFISAGALSVVVGLAARATLSAMVAGFVLLFSRPFEVGDWIQVNGQSGVVIDVTLFNTKLQTFSDKHVLIPNDRVTSNELLNLTDNDQLRIDVSVGVDYDTDLQRALDVVEEAAEDSDAFRTSPAPKAVLREFGDSAVVIELHAWIDRPTKRRVEDARTEAIRAIRSAFDREGIDIPYPQRVVDSRDDSGFRVAPDDAPTSVADRN</sequence>
<dbReference type="InterPro" id="IPR023408">
    <property type="entry name" value="MscS_beta-dom_sf"/>
</dbReference>
<dbReference type="InterPro" id="IPR011014">
    <property type="entry name" value="MscS_channel_TM-2"/>
</dbReference>
<dbReference type="Proteomes" id="UP001596408">
    <property type="component" value="Unassembled WGS sequence"/>
</dbReference>
<evidence type="ECO:0000256" key="2">
    <source>
        <dbReference type="ARBA" id="ARBA00008017"/>
    </source>
</evidence>
<comment type="similarity">
    <text evidence="2">Belongs to the MscS (TC 1.A.23) family.</text>
</comment>
<keyword evidence="3" id="KW-1003">Cell membrane</keyword>
<evidence type="ECO:0000313" key="12">
    <source>
        <dbReference type="Proteomes" id="UP001596408"/>
    </source>
</evidence>
<dbReference type="Gene3D" id="1.10.287.1260">
    <property type="match status" value="1"/>
</dbReference>
<evidence type="ECO:0000256" key="6">
    <source>
        <dbReference type="ARBA" id="ARBA00023136"/>
    </source>
</evidence>
<evidence type="ECO:0000259" key="9">
    <source>
        <dbReference type="Pfam" id="PF00924"/>
    </source>
</evidence>
<name>A0ABD5TZB4_9EURY</name>
<dbReference type="SUPFAM" id="SSF82861">
    <property type="entry name" value="Mechanosensitive channel protein MscS (YggB), transmembrane region"/>
    <property type="match status" value="1"/>
</dbReference>
<dbReference type="Gene3D" id="2.30.30.60">
    <property type="match status" value="1"/>
</dbReference>
<dbReference type="Pfam" id="PF21082">
    <property type="entry name" value="MS_channel_3rd"/>
    <property type="match status" value="1"/>
</dbReference>
<evidence type="ECO:0000259" key="10">
    <source>
        <dbReference type="Pfam" id="PF21082"/>
    </source>
</evidence>
<keyword evidence="12" id="KW-1185">Reference proteome</keyword>
<evidence type="ECO:0000313" key="11">
    <source>
        <dbReference type="EMBL" id="MFC6825946.1"/>
    </source>
</evidence>
<dbReference type="InterPro" id="IPR006685">
    <property type="entry name" value="MscS_channel_2nd"/>
</dbReference>
<dbReference type="Gene3D" id="3.30.70.100">
    <property type="match status" value="1"/>
</dbReference>
<keyword evidence="4 8" id="KW-0812">Transmembrane</keyword>
<gene>
    <name evidence="11" type="ORF">ACFQEV_13215</name>
</gene>
<comment type="caution">
    <text evidence="11">The sequence shown here is derived from an EMBL/GenBank/DDBJ whole genome shotgun (WGS) entry which is preliminary data.</text>
</comment>
<dbReference type="SUPFAM" id="SSF82689">
    <property type="entry name" value="Mechanosensitive channel protein MscS (YggB), C-terminal domain"/>
    <property type="match status" value="1"/>
</dbReference>
<dbReference type="PANTHER" id="PTHR30221:SF20">
    <property type="entry name" value="SMALL-CONDUCTANCE MECHANOSENSITIVE CHANNEL"/>
    <property type="match status" value="1"/>
</dbReference>
<feature type="transmembrane region" description="Helical" evidence="8">
    <location>
        <begin position="163"/>
        <end position="186"/>
    </location>
</feature>
<dbReference type="InterPro" id="IPR011066">
    <property type="entry name" value="MscS_channel_C_sf"/>
</dbReference>
<dbReference type="RefSeq" id="WP_379696811.1">
    <property type="nucleotide sequence ID" value="NZ_JBHSXH010000015.1"/>
</dbReference>
<feature type="domain" description="Mechanosensitive ion channel MscS" evidence="9">
    <location>
        <begin position="210"/>
        <end position="274"/>
    </location>
</feature>